<dbReference type="EMBL" id="QNGE01000051">
    <property type="protein sequence ID" value="KAA3682211.1"/>
    <property type="molecule type" value="Genomic_DNA"/>
</dbReference>
<keyword evidence="3" id="KW-1185">Reference proteome</keyword>
<comment type="similarity">
    <text evidence="1">Belongs to the NPR2 family.</text>
</comment>
<accession>A0A5J4P2W2</accession>
<dbReference type="PANTHER" id="PTHR12991">
    <property type="entry name" value="NITROGEN PERMEASE REGULATOR 2/TUMOR SUPPRESSOR CANDIDATE 4"/>
    <property type="match status" value="1"/>
</dbReference>
<sequence>MEPVWSKARHPEVEGDCGAFESAHRTRPRGSFKNKLLPVGVTVVGIRTSELEAIFFATFENVRGTVIACQYPANYVSPVQFKEISNAVLPRAELAFRLITVEAFQHYIIGCPQRIEGEQYQRNTLQFNICLVLKPKTCPAVDDMTRWQFWGEQSAGGLRLSIQEAYESLAVKINRYFYTLELESAYLSGGMEHTDCEDNGLRLLHLDSIFDQLRNDGTCVLDIENCGSLYLRFSPLQLGSACNRLLLDVSELTADNTSPVHSCESGKALIKSHSSTPWVSAQTSVQPDWEINDDCVFVMTAPLLSADHGIVRWEAIDCISRRLLNHLDGLHSLPELAELAKVDLTVARFCLTHLVRSGVVRALPYPDFLSPVPRHLEATSISITMPGWLGLPRLASLLTDRALGVACLDAVNCPMGTPDTVSTVRCTLTDVFRVYTILCGSPNFSLPHLISAIPSLHFVDVNFGNPPPPLFSSTVLPPSDSNERAEVSLLRLVQFGEINGLIHRLKCYPICADGNGKDSAFHVVQPNSIDWLPTDFSTVRLTKQQQPVHATVSPAPSSLAKSRNASWSVIDEQLWAKTRSSLLDGLHSVTEIGCRIASESGHVSETNRYISDLFERLYSNDASHKFGQTIVAPKAPNSHQYCAVSTANSAFTPVDSRTLPAPQATRSAGDQTFHRFSSINKADTPRAAEGVYYISEESASPQKFSSDLSEINDSVSPNFYFLWR</sequence>
<dbReference type="AlphaFoldDB" id="A0A5J4P2W2"/>
<dbReference type="Pfam" id="PF06218">
    <property type="entry name" value="NPR2"/>
    <property type="match status" value="1"/>
</dbReference>
<dbReference type="InterPro" id="IPR009348">
    <property type="entry name" value="NPR2-like"/>
</dbReference>
<dbReference type="GO" id="GO:0005096">
    <property type="term" value="F:GTPase activator activity"/>
    <property type="evidence" value="ECO:0007669"/>
    <property type="project" value="TreeGrafter"/>
</dbReference>
<reference evidence="2 3" key="1">
    <citation type="journal article" date="2019" name="Gigascience">
        <title>Whole-genome sequence of the oriental lung fluke Paragonimus westermani.</title>
        <authorList>
            <person name="Oey H."/>
            <person name="Zakrzewski M."/>
            <person name="Narain K."/>
            <person name="Devi K.R."/>
            <person name="Agatsuma T."/>
            <person name="Nawaratna S."/>
            <person name="Gobert G.N."/>
            <person name="Jones M.K."/>
            <person name="Ragan M.A."/>
            <person name="McManus D.P."/>
            <person name="Krause L."/>
        </authorList>
    </citation>
    <scope>NUCLEOTIDE SEQUENCE [LARGE SCALE GENOMIC DNA]</scope>
    <source>
        <strain evidence="2 3">IND2009</strain>
    </source>
</reference>
<gene>
    <name evidence="2" type="ORF">DEA37_0012453</name>
</gene>
<dbReference type="Proteomes" id="UP000324629">
    <property type="component" value="Unassembled WGS sequence"/>
</dbReference>
<protein>
    <submittedName>
        <fullName evidence="2">Nitrogen permease regulator 2-like protein</fullName>
    </submittedName>
</protein>
<dbReference type="GO" id="GO:0005774">
    <property type="term" value="C:vacuolar membrane"/>
    <property type="evidence" value="ECO:0007669"/>
    <property type="project" value="TreeGrafter"/>
</dbReference>
<evidence type="ECO:0000313" key="3">
    <source>
        <dbReference type="Proteomes" id="UP000324629"/>
    </source>
</evidence>
<organism evidence="2 3">
    <name type="scientific">Paragonimus westermani</name>
    <dbReference type="NCBI Taxonomy" id="34504"/>
    <lineage>
        <taxon>Eukaryota</taxon>
        <taxon>Metazoa</taxon>
        <taxon>Spiralia</taxon>
        <taxon>Lophotrochozoa</taxon>
        <taxon>Platyhelminthes</taxon>
        <taxon>Trematoda</taxon>
        <taxon>Digenea</taxon>
        <taxon>Plagiorchiida</taxon>
        <taxon>Troglotremata</taxon>
        <taxon>Troglotrematidae</taxon>
        <taxon>Paragonimus</taxon>
    </lineage>
</organism>
<evidence type="ECO:0000256" key="1">
    <source>
        <dbReference type="ARBA" id="ARBA00008433"/>
    </source>
</evidence>
<evidence type="ECO:0000313" key="2">
    <source>
        <dbReference type="EMBL" id="KAA3682211.1"/>
    </source>
</evidence>
<dbReference type="GO" id="GO:1904262">
    <property type="term" value="P:negative regulation of TORC1 signaling"/>
    <property type="evidence" value="ECO:0007669"/>
    <property type="project" value="TreeGrafter"/>
</dbReference>
<comment type="caution">
    <text evidence="2">The sequence shown here is derived from an EMBL/GenBank/DDBJ whole genome shotgun (WGS) entry which is preliminary data.</text>
</comment>
<dbReference type="GO" id="GO:1990130">
    <property type="term" value="C:GATOR1 complex"/>
    <property type="evidence" value="ECO:0007669"/>
    <property type="project" value="TreeGrafter"/>
</dbReference>
<dbReference type="GO" id="GO:0034198">
    <property type="term" value="P:cellular response to amino acid starvation"/>
    <property type="evidence" value="ECO:0007669"/>
    <property type="project" value="TreeGrafter"/>
</dbReference>
<dbReference type="PANTHER" id="PTHR12991:SF10">
    <property type="entry name" value="GATOR COMPLEX PROTEIN NPRL2"/>
    <property type="match status" value="1"/>
</dbReference>
<name>A0A5J4P2W2_9TREM</name>
<proteinExistence type="inferred from homology"/>
<dbReference type="GO" id="GO:0010508">
    <property type="term" value="P:positive regulation of autophagy"/>
    <property type="evidence" value="ECO:0007669"/>
    <property type="project" value="TreeGrafter"/>
</dbReference>